<evidence type="ECO:0000256" key="3">
    <source>
        <dbReference type="ARBA" id="ARBA00022763"/>
    </source>
</evidence>
<feature type="compositionally biased region" description="Polar residues" evidence="8">
    <location>
        <begin position="329"/>
        <end position="343"/>
    </location>
</feature>
<evidence type="ECO:0000256" key="6">
    <source>
        <dbReference type="ARBA" id="ARBA00023242"/>
    </source>
</evidence>
<feature type="domain" description="RecA family profile 1" evidence="9">
    <location>
        <begin position="40"/>
        <end position="275"/>
    </location>
</feature>
<dbReference type="GO" id="GO:0000707">
    <property type="term" value="P:meiotic DNA recombinase assembly"/>
    <property type="evidence" value="ECO:0007669"/>
    <property type="project" value="TreeGrafter"/>
</dbReference>
<dbReference type="InterPro" id="IPR013632">
    <property type="entry name" value="Rad51_C"/>
</dbReference>
<evidence type="ECO:0000256" key="2">
    <source>
        <dbReference type="ARBA" id="ARBA00022741"/>
    </source>
</evidence>
<evidence type="ECO:0000313" key="10">
    <source>
        <dbReference type="EMBL" id="OKL57138.1"/>
    </source>
</evidence>
<keyword evidence="4" id="KW-0067">ATP-binding</keyword>
<keyword evidence="11" id="KW-1185">Reference proteome</keyword>
<dbReference type="Pfam" id="PF08423">
    <property type="entry name" value="Rad51"/>
    <property type="match status" value="1"/>
</dbReference>
<organism evidence="10 11">
    <name type="scientific">Talaromyces atroroseus</name>
    <dbReference type="NCBI Taxonomy" id="1441469"/>
    <lineage>
        <taxon>Eukaryota</taxon>
        <taxon>Fungi</taxon>
        <taxon>Dikarya</taxon>
        <taxon>Ascomycota</taxon>
        <taxon>Pezizomycotina</taxon>
        <taxon>Eurotiomycetes</taxon>
        <taxon>Eurotiomycetidae</taxon>
        <taxon>Eurotiales</taxon>
        <taxon>Trichocomaceae</taxon>
        <taxon>Talaromyces</taxon>
        <taxon>Talaromyces sect. Trachyspermi</taxon>
    </lineage>
</organism>
<proteinExistence type="predicted"/>
<keyword evidence="5" id="KW-0234">DNA repair</keyword>
<name>A0A225AJ10_TALAT</name>
<evidence type="ECO:0000256" key="4">
    <source>
        <dbReference type="ARBA" id="ARBA00022840"/>
    </source>
</evidence>
<dbReference type="InterPro" id="IPR020588">
    <property type="entry name" value="RecA_ATP-bd"/>
</dbReference>
<evidence type="ECO:0000313" key="11">
    <source>
        <dbReference type="Proteomes" id="UP000214365"/>
    </source>
</evidence>
<dbReference type="GO" id="GO:0033065">
    <property type="term" value="C:Rad51C-XRCC3 complex"/>
    <property type="evidence" value="ECO:0007669"/>
    <property type="project" value="TreeGrafter"/>
</dbReference>
<dbReference type="PROSITE" id="PS50162">
    <property type="entry name" value="RECA_2"/>
    <property type="match status" value="1"/>
</dbReference>
<evidence type="ECO:0000256" key="1">
    <source>
        <dbReference type="ARBA" id="ARBA00004123"/>
    </source>
</evidence>
<comment type="caution">
    <text evidence="10">The sequence shown here is derived from an EMBL/GenBank/DDBJ whole genome shotgun (WGS) entry which is preliminary data.</text>
</comment>
<keyword evidence="6" id="KW-0539">Nucleus</keyword>
<dbReference type="GeneID" id="31007222"/>
<evidence type="ECO:0000259" key="9">
    <source>
        <dbReference type="PROSITE" id="PS50162"/>
    </source>
</evidence>
<dbReference type="GO" id="GO:0007131">
    <property type="term" value="P:reciprocal meiotic recombination"/>
    <property type="evidence" value="ECO:0007669"/>
    <property type="project" value="TreeGrafter"/>
</dbReference>
<feature type="compositionally biased region" description="Acidic residues" evidence="8">
    <location>
        <begin position="354"/>
        <end position="378"/>
    </location>
</feature>
<dbReference type="InterPro" id="IPR027417">
    <property type="entry name" value="P-loop_NTPase"/>
</dbReference>
<feature type="region of interest" description="Disordered" evidence="8">
    <location>
        <begin position="314"/>
        <end position="387"/>
    </location>
</feature>
<sequence length="387" mass="42151">MTDYDFLTEPGIPRVSSISASQALRASSSLLSTPYPFPAVPAPLPTGLDRLDDALRTATAAATDYAASPARSGHGPSAGGIPRGSITEIYGPPGVGKTAVSLNIAATTLVAGEDEKVVWIDTGSPIPTLRLKELLTSKLMLQSNDYSIDKRLSECMNRFHHIRAPTLPHLLSLFAHPPPNFPAEGTSLLIVDSISAPFQSYFPNSTELRSRLQTQGQGHAQGTENQQKQATQWLLNRKWNVISDMANKLVKLATTTTTGATTNRPKMAIILLNQTHTKIKGQPRPTLYPAVGGGQSWENCVQTRIVLYRDWWSGSSESSKVGGLRELRSTQQEQQSIPRSTPILSVRKRKVDEVADSEDDNVEDDDSEFVDGNEDDFQWDNAVDTGS</sequence>
<dbReference type="OrthoDB" id="5957327at2759"/>
<dbReference type="GO" id="GO:0005524">
    <property type="term" value="F:ATP binding"/>
    <property type="evidence" value="ECO:0007669"/>
    <property type="project" value="UniProtKB-KW"/>
</dbReference>
<reference evidence="10 11" key="1">
    <citation type="submission" date="2015-06" db="EMBL/GenBank/DDBJ databases">
        <title>Talaromyces atroroseus IBT 11181 draft genome.</title>
        <authorList>
            <person name="Rasmussen K.B."/>
            <person name="Rasmussen S."/>
            <person name="Petersen B."/>
            <person name="Sicheritz-Ponten T."/>
            <person name="Mortensen U.H."/>
            <person name="Thrane U."/>
        </authorList>
    </citation>
    <scope>NUCLEOTIDE SEQUENCE [LARGE SCALE GENOMIC DNA]</scope>
    <source>
        <strain evidence="10 11">IBT 11181</strain>
    </source>
</reference>
<dbReference type="GO" id="GO:0008821">
    <property type="term" value="F:crossover junction DNA endonuclease activity"/>
    <property type="evidence" value="ECO:0007669"/>
    <property type="project" value="TreeGrafter"/>
</dbReference>
<dbReference type="GO" id="GO:0000400">
    <property type="term" value="F:four-way junction DNA binding"/>
    <property type="evidence" value="ECO:0007669"/>
    <property type="project" value="TreeGrafter"/>
</dbReference>
<dbReference type="AlphaFoldDB" id="A0A225AJ10"/>
<dbReference type="EMBL" id="LFMY01000012">
    <property type="protein sequence ID" value="OKL57138.1"/>
    <property type="molecule type" value="Genomic_DNA"/>
</dbReference>
<keyword evidence="3" id="KW-0227">DNA damage</keyword>
<dbReference type="PANTHER" id="PTHR46239">
    <property type="entry name" value="DNA REPAIR PROTEIN RAD51 HOMOLOG 3 RAD51C"/>
    <property type="match status" value="1"/>
</dbReference>
<evidence type="ECO:0000256" key="8">
    <source>
        <dbReference type="SAM" id="MobiDB-lite"/>
    </source>
</evidence>
<dbReference type="PANTHER" id="PTHR46239:SF1">
    <property type="entry name" value="DNA REPAIR PROTEIN RAD51 HOMOLOG 3"/>
    <property type="match status" value="1"/>
</dbReference>
<dbReference type="GO" id="GO:0140664">
    <property type="term" value="F:ATP-dependent DNA damage sensor activity"/>
    <property type="evidence" value="ECO:0007669"/>
    <property type="project" value="InterPro"/>
</dbReference>
<dbReference type="Proteomes" id="UP000214365">
    <property type="component" value="Unassembled WGS sequence"/>
</dbReference>
<dbReference type="Gene3D" id="3.40.50.300">
    <property type="entry name" value="P-loop containing nucleotide triphosphate hydrolases"/>
    <property type="match status" value="1"/>
</dbReference>
<dbReference type="GO" id="GO:0033063">
    <property type="term" value="C:Rad51B-Rad51C-Rad51D-XRCC2 complex"/>
    <property type="evidence" value="ECO:0007669"/>
    <property type="project" value="TreeGrafter"/>
</dbReference>
<keyword evidence="2" id="KW-0547">Nucleotide-binding</keyword>
<comment type="subcellular location">
    <subcellularLocation>
        <location evidence="1">Nucleus</location>
    </subcellularLocation>
</comment>
<protein>
    <recommendedName>
        <fullName evidence="7">DNA repair protein RAD51 homolog 3</fullName>
    </recommendedName>
</protein>
<gene>
    <name evidence="10" type="ORF">UA08_07466</name>
</gene>
<dbReference type="GO" id="GO:0005657">
    <property type="term" value="C:replication fork"/>
    <property type="evidence" value="ECO:0007669"/>
    <property type="project" value="TreeGrafter"/>
</dbReference>
<accession>A0A225AJ10</accession>
<dbReference type="RefSeq" id="XP_020117259.1">
    <property type="nucleotide sequence ID" value="XM_020262363.1"/>
</dbReference>
<evidence type="ECO:0000256" key="7">
    <source>
        <dbReference type="ARBA" id="ARBA00040674"/>
    </source>
</evidence>
<evidence type="ECO:0000256" key="5">
    <source>
        <dbReference type="ARBA" id="ARBA00023204"/>
    </source>
</evidence>
<dbReference type="SUPFAM" id="SSF52540">
    <property type="entry name" value="P-loop containing nucleoside triphosphate hydrolases"/>
    <property type="match status" value="1"/>
</dbReference>
<dbReference type="InterPro" id="IPR052093">
    <property type="entry name" value="HR_Repair_Mediator"/>
</dbReference>
<dbReference type="STRING" id="1441469.A0A225AJ10"/>
<dbReference type="CDD" id="cd01393">
    <property type="entry name" value="RecA-like"/>
    <property type="match status" value="1"/>
</dbReference>